<gene>
    <name evidence="5" type="ORF">GWI33_013068</name>
</gene>
<reference evidence="5" key="1">
    <citation type="submission" date="2020-08" db="EMBL/GenBank/DDBJ databases">
        <title>Genome sequencing and assembly of the red palm weevil Rhynchophorus ferrugineus.</title>
        <authorList>
            <person name="Dias G.B."/>
            <person name="Bergman C.M."/>
            <person name="Manee M."/>
        </authorList>
    </citation>
    <scope>NUCLEOTIDE SEQUENCE</scope>
    <source>
        <strain evidence="5">AA-2017</strain>
        <tissue evidence="5">Whole larva</tissue>
    </source>
</reference>
<comment type="caution">
    <text evidence="5">The sequence shown here is derived from an EMBL/GenBank/DDBJ whole genome shotgun (WGS) entry which is preliminary data.</text>
</comment>
<evidence type="ECO:0000313" key="6">
    <source>
        <dbReference type="Proteomes" id="UP000625711"/>
    </source>
</evidence>
<evidence type="ECO:0000259" key="4">
    <source>
        <dbReference type="Pfam" id="PF19028"/>
    </source>
</evidence>
<dbReference type="SMART" id="SM00209">
    <property type="entry name" value="TSP1"/>
    <property type="match status" value="1"/>
</dbReference>
<feature type="domain" description="Spondin-like TSP1" evidence="4">
    <location>
        <begin position="7"/>
        <end position="58"/>
    </location>
</feature>
<organism evidence="5 6">
    <name type="scientific">Rhynchophorus ferrugineus</name>
    <name type="common">Red palm weevil</name>
    <name type="synonym">Curculio ferrugineus</name>
    <dbReference type="NCBI Taxonomy" id="354439"/>
    <lineage>
        <taxon>Eukaryota</taxon>
        <taxon>Metazoa</taxon>
        <taxon>Ecdysozoa</taxon>
        <taxon>Arthropoda</taxon>
        <taxon>Hexapoda</taxon>
        <taxon>Insecta</taxon>
        <taxon>Pterygota</taxon>
        <taxon>Neoptera</taxon>
        <taxon>Endopterygota</taxon>
        <taxon>Coleoptera</taxon>
        <taxon>Polyphaga</taxon>
        <taxon>Cucujiformia</taxon>
        <taxon>Curculionidae</taxon>
        <taxon>Dryophthorinae</taxon>
        <taxon>Rhynchophorus</taxon>
    </lineage>
</organism>
<keyword evidence="1" id="KW-0732">Signal</keyword>
<keyword evidence="2" id="KW-1015">Disulfide bond</keyword>
<accession>A0A834I455</accession>
<evidence type="ECO:0000313" key="5">
    <source>
        <dbReference type="EMBL" id="KAF7274262.1"/>
    </source>
</evidence>
<dbReference type="InterPro" id="IPR036383">
    <property type="entry name" value="TSP1_rpt_sf"/>
</dbReference>
<protein>
    <recommendedName>
        <fullName evidence="4">Spondin-like TSP1 domain-containing protein</fullName>
    </recommendedName>
</protein>
<dbReference type="InterPro" id="IPR039942">
    <property type="entry name" value="SBSPO"/>
</dbReference>
<dbReference type="Gene3D" id="2.20.100.10">
    <property type="entry name" value="Thrombospondin type-1 (TSP1) repeat"/>
    <property type="match status" value="1"/>
</dbReference>
<keyword evidence="6" id="KW-1185">Reference proteome</keyword>
<dbReference type="Proteomes" id="UP000625711">
    <property type="component" value="Unassembled WGS sequence"/>
</dbReference>
<dbReference type="SUPFAM" id="SSF82895">
    <property type="entry name" value="TSP-1 type 1 repeat"/>
    <property type="match status" value="1"/>
</dbReference>
<name>A0A834I455_RHYFE</name>
<dbReference type="EMBL" id="JAACXV010012976">
    <property type="protein sequence ID" value="KAF7274262.1"/>
    <property type="molecule type" value="Genomic_DNA"/>
</dbReference>
<dbReference type="PANTHER" id="PTHR20920:SF5">
    <property type="entry name" value="SMB DOMAIN-CONTAINING PROTEIN"/>
    <property type="match status" value="1"/>
</dbReference>
<sequence>MSTMVDCQVTPWGPWSACDADCGPGTMSRSRSIKIQPQNGGRHCPSLEQRRGCQVSTCYHHSDPAIKGKKNVKHESLSVRHWYKVSIPNYQPLFATDKQVVALTKDSIKAESNN</sequence>
<keyword evidence="3" id="KW-0325">Glycoprotein</keyword>
<dbReference type="Pfam" id="PF19028">
    <property type="entry name" value="TSP1_spondin"/>
    <property type="match status" value="1"/>
</dbReference>
<proteinExistence type="predicted"/>
<dbReference type="InterPro" id="IPR000884">
    <property type="entry name" value="TSP1_rpt"/>
</dbReference>
<evidence type="ECO:0000256" key="2">
    <source>
        <dbReference type="ARBA" id="ARBA00023157"/>
    </source>
</evidence>
<dbReference type="OrthoDB" id="98591at2759"/>
<evidence type="ECO:0000256" key="3">
    <source>
        <dbReference type="ARBA" id="ARBA00023180"/>
    </source>
</evidence>
<dbReference type="InterPro" id="IPR044004">
    <property type="entry name" value="TSP1_spondin_dom"/>
</dbReference>
<evidence type="ECO:0000256" key="1">
    <source>
        <dbReference type="ARBA" id="ARBA00022729"/>
    </source>
</evidence>
<dbReference type="FunFam" id="2.20.100.10:FF:000134">
    <property type="entry name" value="Uncharacterized protein"/>
    <property type="match status" value="1"/>
</dbReference>
<dbReference type="AlphaFoldDB" id="A0A834I455"/>
<dbReference type="PROSITE" id="PS50092">
    <property type="entry name" value="TSP1"/>
    <property type="match status" value="1"/>
</dbReference>
<dbReference type="PANTHER" id="PTHR20920">
    <property type="entry name" value="RPE-SPONDIN"/>
    <property type="match status" value="1"/>
</dbReference>